<sequence length="612" mass="63120">MSDAARQNLKISREGIVLIKSFEGFRPRAIQRAEGGWIIGYGHTLSAREGATVSEADAELLLRYDLLPVEASVNDTVPGALNQHQFDALVSFAFSVGVDRFAASDVRQRLTAGSPGEAADAMMGWPEPALPEAALRRRAAERALFVANPGAPVALSDLLSAPLPPPAVVVPTFAAVPVEDAPAIQDVPTEPAPAEDTPVEAAQTETLTDAEPTPVAEDAPTAVDPRGAAVAALLGEPAARLVQDETDAEPAAQTPAANDLEEPAPSNDNPPAEAVTEEAAPAEPSEAAASTEAETASVEPTGSDDVVVQPTEETTPDEPAVETAAPEDTPADTSASEDTVVEAPVEAEADAPTEPTPDAAPANPASGWAAARYAPYGLAMVGPLPYLDNATPKGDPVAEAPAIDHAVVETALPPVEQPTTPEAEVQPEPETVVAFAPAQAVTDTAPVEAVSAEPEPVAPLSDAAPVEPMVYVPPVASAPATELVLTPLDDAPEPAVIRPLWTAEERDAPDGSETNLFGEDLTLTLGGSVMRHEMEFEAPARFDWKDTAPFIFMGGVGLVSFGASMAAFRRAAEQSGGSELTIIGWVLALIGLGCVGVSSVNLYRKFGLPGGD</sequence>
<dbReference type="HAMAP" id="MF_04110">
    <property type="entry name" value="ENDOLYSIN_T4"/>
    <property type="match status" value="1"/>
</dbReference>
<evidence type="ECO:0000256" key="9">
    <source>
        <dbReference type="SAM" id="Phobius"/>
    </source>
</evidence>
<comment type="similarity">
    <text evidence="7">Belongs to the glycosyl hydrolase 24 family.</text>
</comment>
<evidence type="ECO:0000313" key="10">
    <source>
        <dbReference type="EMBL" id="MFC5344665.1"/>
    </source>
</evidence>
<keyword evidence="9" id="KW-0812">Transmembrane</keyword>
<dbReference type="Gene3D" id="1.10.530.40">
    <property type="match status" value="1"/>
</dbReference>
<evidence type="ECO:0000256" key="1">
    <source>
        <dbReference type="ARBA" id="ARBA00000632"/>
    </source>
</evidence>
<dbReference type="InterPro" id="IPR002196">
    <property type="entry name" value="Glyco_hydro_24"/>
</dbReference>
<keyword evidence="5" id="KW-1035">Host cytoplasm</keyword>
<keyword evidence="4 7" id="KW-0378">Hydrolase</keyword>
<dbReference type="RefSeq" id="WP_374039034.1">
    <property type="nucleotide sequence ID" value="NZ_CP169082.1"/>
</dbReference>
<dbReference type="EMBL" id="JBHSLF010000023">
    <property type="protein sequence ID" value="MFC5344665.1"/>
    <property type="molecule type" value="Genomic_DNA"/>
</dbReference>
<feature type="region of interest" description="Disordered" evidence="8">
    <location>
        <begin position="244"/>
        <end position="340"/>
    </location>
</feature>
<dbReference type="CDD" id="cd00737">
    <property type="entry name" value="lyz_endolysin_autolysin"/>
    <property type="match status" value="1"/>
</dbReference>
<dbReference type="InterPro" id="IPR023346">
    <property type="entry name" value="Lysozyme-like_dom_sf"/>
</dbReference>
<keyword evidence="9" id="KW-0472">Membrane</keyword>
<evidence type="ECO:0000256" key="4">
    <source>
        <dbReference type="ARBA" id="ARBA00022801"/>
    </source>
</evidence>
<dbReference type="InterPro" id="IPR033907">
    <property type="entry name" value="Endolysin_autolysin"/>
</dbReference>
<name>A0ABW0FSG9_9CAUL</name>
<dbReference type="InterPro" id="IPR023347">
    <property type="entry name" value="Lysozyme_dom_sf"/>
</dbReference>
<evidence type="ECO:0000256" key="5">
    <source>
        <dbReference type="ARBA" id="ARBA00023200"/>
    </source>
</evidence>
<gene>
    <name evidence="10" type="ORF">ACFPIE_12140</name>
</gene>
<organism evidence="10 11">
    <name type="scientific">Brevundimonas staleyi</name>
    <dbReference type="NCBI Taxonomy" id="74326"/>
    <lineage>
        <taxon>Bacteria</taxon>
        <taxon>Pseudomonadati</taxon>
        <taxon>Pseudomonadota</taxon>
        <taxon>Alphaproteobacteria</taxon>
        <taxon>Caulobacterales</taxon>
        <taxon>Caulobacteraceae</taxon>
        <taxon>Brevundimonas</taxon>
    </lineage>
</organism>
<feature type="transmembrane region" description="Helical" evidence="9">
    <location>
        <begin position="580"/>
        <end position="603"/>
    </location>
</feature>
<dbReference type="PANTHER" id="PTHR38107:SF3">
    <property type="entry name" value="LYSOZYME RRRD-RELATED"/>
    <property type="match status" value="1"/>
</dbReference>
<reference evidence="11" key="1">
    <citation type="journal article" date="2019" name="Int. J. Syst. Evol. Microbiol.">
        <title>The Global Catalogue of Microorganisms (GCM) 10K type strain sequencing project: providing services to taxonomists for standard genome sequencing and annotation.</title>
        <authorList>
            <consortium name="The Broad Institute Genomics Platform"/>
            <consortium name="The Broad Institute Genome Sequencing Center for Infectious Disease"/>
            <person name="Wu L."/>
            <person name="Ma J."/>
        </authorList>
    </citation>
    <scope>NUCLEOTIDE SEQUENCE [LARGE SCALE GENOMIC DNA]</scope>
    <source>
        <strain evidence="11">JCM 12125</strain>
    </source>
</reference>
<keyword evidence="11" id="KW-1185">Reference proteome</keyword>
<comment type="catalytic activity">
    <reaction evidence="1 7">
        <text>Hydrolysis of (1-&gt;4)-beta-linkages between N-acetylmuramic acid and N-acetyl-D-glucosamine residues in a peptidoglycan and between N-acetyl-D-glucosamine residues in chitodextrins.</text>
        <dbReference type="EC" id="3.2.1.17"/>
    </reaction>
</comment>
<dbReference type="GO" id="GO:0016787">
    <property type="term" value="F:hydrolase activity"/>
    <property type="evidence" value="ECO:0007669"/>
    <property type="project" value="UniProtKB-KW"/>
</dbReference>
<evidence type="ECO:0000256" key="8">
    <source>
        <dbReference type="SAM" id="MobiDB-lite"/>
    </source>
</evidence>
<dbReference type="InterPro" id="IPR051018">
    <property type="entry name" value="Bacteriophage_GH24"/>
</dbReference>
<keyword evidence="9" id="KW-1133">Transmembrane helix</keyword>
<accession>A0ABW0FSG9</accession>
<evidence type="ECO:0000256" key="3">
    <source>
        <dbReference type="ARBA" id="ARBA00022638"/>
    </source>
</evidence>
<protein>
    <recommendedName>
        <fullName evidence="7">Lysozyme</fullName>
        <ecNumber evidence="7">3.2.1.17</ecNumber>
    </recommendedName>
</protein>
<keyword evidence="2 7" id="KW-0929">Antimicrobial</keyword>
<keyword evidence="3 7" id="KW-0081">Bacteriolytic enzyme</keyword>
<keyword evidence="6 7" id="KW-0326">Glycosidase</keyword>
<dbReference type="SUPFAM" id="SSF53955">
    <property type="entry name" value="Lysozyme-like"/>
    <property type="match status" value="1"/>
</dbReference>
<proteinExistence type="inferred from homology"/>
<dbReference type="InterPro" id="IPR034690">
    <property type="entry name" value="Endolysin_T4_type"/>
</dbReference>
<evidence type="ECO:0000256" key="2">
    <source>
        <dbReference type="ARBA" id="ARBA00022529"/>
    </source>
</evidence>
<feature type="transmembrane region" description="Helical" evidence="9">
    <location>
        <begin position="550"/>
        <end position="568"/>
    </location>
</feature>
<dbReference type="Proteomes" id="UP001596152">
    <property type="component" value="Unassembled WGS sequence"/>
</dbReference>
<comment type="caution">
    <text evidence="10">The sequence shown here is derived from an EMBL/GenBank/DDBJ whole genome shotgun (WGS) entry which is preliminary data.</text>
</comment>
<evidence type="ECO:0000313" key="11">
    <source>
        <dbReference type="Proteomes" id="UP001596152"/>
    </source>
</evidence>
<dbReference type="Pfam" id="PF00959">
    <property type="entry name" value="Phage_lysozyme"/>
    <property type="match status" value="1"/>
</dbReference>
<dbReference type="PANTHER" id="PTHR38107">
    <property type="match status" value="1"/>
</dbReference>
<dbReference type="EC" id="3.2.1.17" evidence="7"/>
<feature type="compositionally biased region" description="Low complexity" evidence="8">
    <location>
        <begin position="270"/>
        <end position="301"/>
    </location>
</feature>
<evidence type="ECO:0000256" key="6">
    <source>
        <dbReference type="ARBA" id="ARBA00023295"/>
    </source>
</evidence>
<evidence type="ECO:0000256" key="7">
    <source>
        <dbReference type="RuleBase" id="RU003788"/>
    </source>
</evidence>